<keyword evidence="3 5" id="KW-1133">Transmembrane helix</keyword>
<accession>A0A2A4HRK5</accession>
<dbReference type="EMBL" id="NWUX01000003">
    <property type="protein sequence ID" value="PCF96723.1"/>
    <property type="molecule type" value="Genomic_DNA"/>
</dbReference>
<dbReference type="GO" id="GO:0016491">
    <property type="term" value="F:oxidoreductase activity"/>
    <property type="evidence" value="ECO:0007669"/>
    <property type="project" value="InterPro"/>
</dbReference>
<dbReference type="AlphaFoldDB" id="A0A2A4HRK5"/>
<dbReference type="SUPFAM" id="SSF52343">
    <property type="entry name" value="Ferredoxin reductase-like, C-terminal NADP-linked domain"/>
    <property type="match status" value="1"/>
</dbReference>
<comment type="caution">
    <text evidence="7">The sequence shown here is derived from an EMBL/GenBank/DDBJ whole genome shotgun (WGS) entry which is preliminary data.</text>
</comment>
<feature type="domain" description="FAD-binding FR-type" evidence="6">
    <location>
        <begin position="203"/>
        <end position="304"/>
    </location>
</feature>
<evidence type="ECO:0000256" key="5">
    <source>
        <dbReference type="SAM" id="Phobius"/>
    </source>
</evidence>
<protein>
    <recommendedName>
        <fullName evidence="6">FAD-binding FR-type domain-containing protein</fullName>
    </recommendedName>
</protein>
<feature type="transmembrane region" description="Helical" evidence="5">
    <location>
        <begin position="81"/>
        <end position="104"/>
    </location>
</feature>
<feature type="transmembrane region" description="Helical" evidence="5">
    <location>
        <begin position="116"/>
        <end position="135"/>
    </location>
</feature>
<organism evidence="7 8">
    <name type="scientific">Vreelandella nigrificans</name>
    <dbReference type="NCBI Taxonomy" id="2042704"/>
    <lineage>
        <taxon>Bacteria</taxon>
        <taxon>Pseudomonadati</taxon>
        <taxon>Pseudomonadota</taxon>
        <taxon>Gammaproteobacteria</taxon>
        <taxon>Oceanospirillales</taxon>
        <taxon>Halomonadaceae</taxon>
        <taxon>Vreelandella</taxon>
    </lineage>
</organism>
<dbReference type="PROSITE" id="PS51384">
    <property type="entry name" value="FAD_FR"/>
    <property type="match status" value="1"/>
</dbReference>
<dbReference type="PANTHER" id="PTHR47354">
    <property type="entry name" value="NADH OXIDOREDUCTASE HCR"/>
    <property type="match status" value="1"/>
</dbReference>
<dbReference type="InterPro" id="IPR050415">
    <property type="entry name" value="MRET"/>
</dbReference>
<dbReference type="InterPro" id="IPR013112">
    <property type="entry name" value="FAD-bd_8"/>
</dbReference>
<evidence type="ECO:0000259" key="6">
    <source>
        <dbReference type="PROSITE" id="PS51384"/>
    </source>
</evidence>
<feature type="transmembrane region" description="Helical" evidence="5">
    <location>
        <begin position="311"/>
        <end position="330"/>
    </location>
</feature>
<reference evidence="8" key="1">
    <citation type="submission" date="2017-09" db="EMBL/GenBank/DDBJ databases">
        <authorList>
            <person name="Cho G.-S."/>
            <person name="Oguntoyinbo F.A."/>
            <person name="Cnockaert M."/>
            <person name="Kabisch J."/>
            <person name="Neve H."/>
            <person name="Bockelmann W."/>
            <person name="Wenning M."/>
            <person name="Franz C.M."/>
            <person name="Vandamme P."/>
        </authorList>
    </citation>
    <scope>NUCLEOTIDE SEQUENCE [LARGE SCALE GENOMIC DNA]</scope>
    <source>
        <strain evidence="8">MBT G8648</strain>
    </source>
</reference>
<evidence type="ECO:0000256" key="2">
    <source>
        <dbReference type="ARBA" id="ARBA00022692"/>
    </source>
</evidence>
<dbReference type="InterPro" id="IPR017927">
    <property type="entry name" value="FAD-bd_FR_type"/>
</dbReference>
<evidence type="ECO:0000256" key="1">
    <source>
        <dbReference type="ARBA" id="ARBA00004141"/>
    </source>
</evidence>
<dbReference type="InterPro" id="IPR001433">
    <property type="entry name" value="OxRdtase_FAD/NAD-bd"/>
</dbReference>
<dbReference type="Pfam" id="PF00175">
    <property type="entry name" value="NAD_binding_1"/>
    <property type="match status" value="1"/>
</dbReference>
<gene>
    <name evidence="7" type="ORF">CPA45_05985</name>
</gene>
<keyword evidence="8" id="KW-1185">Reference proteome</keyword>
<dbReference type="SUPFAM" id="SSF63380">
    <property type="entry name" value="Riboflavin synthase domain-like"/>
    <property type="match status" value="1"/>
</dbReference>
<dbReference type="OrthoDB" id="9796486at2"/>
<feature type="transmembrane region" description="Helical" evidence="5">
    <location>
        <begin position="147"/>
        <end position="167"/>
    </location>
</feature>
<evidence type="ECO:0000256" key="3">
    <source>
        <dbReference type="ARBA" id="ARBA00022989"/>
    </source>
</evidence>
<keyword evidence="4 5" id="KW-0472">Membrane</keyword>
<feature type="transmembrane region" description="Helical" evidence="5">
    <location>
        <begin position="179"/>
        <end position="198"/>
    </location>
</feature>
<evidence type="ECO:0000313" key="8">
    <source>
        <dbReference type="Proteomes" id="UP000218677"/>
    </source>
</evidence>
<proteinExistence type="predicted"/>
<dbReference type="PRINTS" id="PR00410">
    <property type="entry name" value="PHEHYDRXLASE"/>
</dbReference>
<feature type="transmembrane region" description="Helical" evidence="5">
    <location>
        <begin position="40"/>
        <end position="60"/>
    </location>
</feature>
<dbReference type="PANTHER" id="PTHR47354:SF5">
    <property type="entry name" value="PROTEIN RFBI"/>
    <property type="match status" value="1"/>
</dbReference>
<dbReference type="InterPro" id="IPR039261">
    <property type="entry name" value="FNR_nucleotide-bd"/>
</dbReference>
<dbReference type="Pfam" id="PF01794">
    <property type="entry name" value="Ferric_reduct"/>
    <property type="match status" value="1"/>
</dbReference>
<dbReference type="InterPro" id="IPR017938">
    <property type="entry name" value="Riboflavin_synthase-like_b-brl"/>
</dbReference>
<dbReference type="Gene3D" id="2.40.30.10">
    <property type="entry name" value="Translation factors"/>
    <property type="match status" value="1"/>
</dbReference>
<feature type="transmembrane region" description="Helical" evidence="5">
    <location>
        <begin position="7"/>
        <end position="28"/>
    </location>
</feature>
<keyword evidence="2 5" id="KW-0812">Transmembrane</keyword>
<dbReference type="Gene3D" id="3.40.50.80">
    <property type="entry name" value="Nucleotide-binding domain of ferredoxin-NADP reductase (FNR) module"/>
    <property type="match status" value="1"/>
</dbReference>
<dbReference type="GO" id="GO:0016020">
    <property type="term" value="C:membrane"/>
    <property type="evidence" value="ECO:0007669"/>
    <property type="project" value="UniProtKB-SubCell"/>
</dbReference>
<dbReference type="InterPro" id="IPR013130">
    <property type="entry name" value="Fe3_Rdtase_TM_dom"/>
</dbReference>
<dbReference type="CDD" id="cd06198">
    <property type="entry name" value="FNR_like_3"/>
    <property type="match status" value="1"/>
</dbReference>
<dbReference type="Proteomes" id="UP000218677">
    <property type="component" value="Unassembled WGS sequence"/>
</dbReference>
<sequence>MSPVTRSALGWGSLYCLLALLPIGWLLLSPPAPRSWLGEAAILLGALALSIMALQALISGRHTWFAHGVGFDNVLQFHRQIGIGVLFLVIAHPAALFIAHPSLIHFIDPRQETLRALTLMALLGASIMLIISSLWRKRFGLSYEWWRLLHGGLALFIVFGGLGHAIMAQRYTEGLVTSVGLALLILLPAGLVLETRLVRPWRMRRRPWRVVDTKLERGDTTTLTLEPAGAHRFFFQPGQFFWITLGDTPWSLQQHPFSLSSSATNSGRITFSAKRLGDFTQQLPRVTANTLAFIEGPFGAFIPRTNNPSGLVMIAGGIGITPFMSMLYTFRDQHNRQPIWLIYANPTWREATFRDNLDDLAQHLELTLIHVISDPHEGWEGEEGYVDQTLLARCLPPDDGQRDYFICGPDPMMDSAERGLIAQGVAPTHIFSDRFDIV</sequence>
<dbReference type="Pfam" id="PF08022">
    <property type="entry name" value="FAD_binding_8"/>
    <property type="match status" value="1"/>
</dbReference>
<comment type="subcellular location">
    <subcellularLocation>
        <location evidence="1">Membrane</location>
        <topology evidence="1">Multi-pass membrane protein</topology>
    </subcellularLocation>
</comment>
<evidence type="ECO:0000313" key="7">
    <source>
        <dbReference type="EMBL" id="PCF96723.1"/>
    </source>
</evidence>
<name>A0A2A4HRK5_9GAMM</name>
<evidence type="ECO:0000256" key="4">
    <source>
        <dbReference type="ARBA" id="ARBA00023136"/>
    </source>
</evidence>